<gene>
    <name evidence="7" type="ORF">SAMN05192533_107143</name>
</gene>
<accession>A0A1H8CLN2</accession>
<keyword evidence="2" id="KW-0805">Transcription regulation</keyword>
<dbReference type="NCBIfam" id="TIGR02937">
    <property type="entry name" value="sigma70-ECF"/>
    <property type="match status" value="1"/>
</dbReference>
<dbReference type="PANTHER" id="PTHR43133">
    <property type="entry name" value="RNA POLYMERASE ECF-TYPE SIGMA FACTO"/>
    <property type="match status" value="1"/>
</dbReference>
<protein>
    <submittedName>
        <fullName evidence="7">RNA polymerase sigma-70 factor, ECF subfamily</fullName>
    </submittedName>
</protein>
<dbReference type="GO" id="GO:0006352">
    <property type="term" value="P:DNA-templated transcription initiation"/>
    <property type="evidence" value="ECO:0007669"/>
    <property type="project" value="InterPro"/>
</dbReference>
<evidence type="ECO:0000256" key="2">
    <source>
        <dbReference type="ARBA" id="ARBA00023015"/>
    </source>
</evidence>
<keyword evidence="8" id="KW-1185">Reference proteome</keyword>
<dbReference type="InterPro" id="IPR036388">
    <property type="entry name" value="WH-like_DNA-bd_sf"/>
</dbReference>
<reference evidence="8" key="1">
    <citation type="submission" date="2016-10" db="EMBL/GenBank/DDBJ databases">
        <authorList>
            <person name="Varghese N."/>
            <person name="Submissions S."/>
        </authorList>
    </citation>
    <scope>NUCLEOTIDE SEQUENCE [LARGE SCALE GENOMIC DNA]</scope>
    <source>
        <strain evidence="8">B48,IBRC-M 10115,DSM 25386,CECT 8001</strain>
    </source>
</reference>
<dbReference type="CDD" id="cd06171">
    <property type="entry name" value="Sigma70_r4"/>
    <property type="match status" value="1"/>
</dbReference>
<feature type="domain" description="RNA polymerase sigma-70 region 2" evidence="5">
    <location>
        <begin position="40"/>
        <end position="100"/>
    </location>
</feature>
<organism evidence="7 8">
    <name type="scientific">Mesobacillus persicus</name>
    <dbReference type="NCBI Taxonomy" id="930146"/>
    <lineage>
        <taxon>Bacteria</taxon>
        <taxon>Bacillati</taxon>
        <taxon>Bacillota</taxon>
        <taxon>Bacilli</taxon>
        <taxon>Bacillales</taxon>
        <taxon>Bacillaceae</taxon>
        <taxon>Mesobacillus</taxon>
    </lineage>
</organism>
<dbReference type="Gene3D" id="1.10.10.10">
    <property type="entry name" value="Winged helix-like DNA-binding domain superfamily/Winged helix DNA-binding domain"/>
    <property type="match status" value="1"/>
</dbReference>
<comment type="similarity">
    <text evidence="1">Belongs to the sigma-70 factor family. ECF subfamily.</text>
</comment>
<keyword evidence="3" id="KW-0731">Sigma factor</keyword>
<dbReference type="InterPro" id="IPR013324">
    <property type="entry name" value="RNA_pol_sigma_r3/r4-like"/>
</dbReference>
<keyword evidence="4" id="KW-0804">Transcription</keyword>
<dbReference type="InterPro" id="IPR039425">
    <property type="entry name" value="RNA_pol_sigma-70-like"/>
</dbReference>
<dbReference type="AlphaFoldDB" id="A0A1H8CLN2"/>
<dbReference type="EMBL" id="FOBW01000007">
    <property type="protein sequence ID" value="SEM95832.1"/>
    <property type="molecule type" value="Genomic_DNA"/>
</dbReference>
<feature type="domain" description="RNA polymerase sigma factor 70 region 4 type 2" evidence="6">
    <location>
        <begin position="133"/>
        <end position="185"/>
    </location>
</feature>
<evidence type="ECO:0000259" key="5">
    <source>
        <dbReference type="Pfam" id="PF04542"/>
    </source>
</evidence>
<dbReference type="PANTHER" id="PTHR43133:SF51">
    <property type="entry name" value="RNA POLYMERASE SIGMA FACTOR"/>
    <property type="match status" value="1"/>
</dbReference>
<evidence type="ECO:0000256" key="3">
    <source>
        <dbReference type="ARBA" id="ARBA00023082"/>
    </source>
</evidence>
<dbReference type="Proteomes" id="UP000198553">
    <property type="component" value="Unassembled WGS sequence"/>
</dbReference>
<dbReference type="GO" id="GO:0016987">
    <property type="term" value="F:sigma factor activity"/>
    <property type="evidence" value="ECO:0007669"/>
    <property type="project" value="UniProtKB-KW"/>
</dbReference>
<dbReference type="SUPFAM" id="SSF88659">
    <property type="entry name" value="Sigma3 and sigma4 domains of RNA polymerase sigma factors"/>
    <property type="match status" value="1"/>
</dbReference>
<proteinExistence type="inferred from homology"/>
<evidence type="ECO:0000259" key="6">
    <source>
        <dbReference type="Pfam" id="PF08281"/>
    </source>
</evidence>
<dbReference type="STRING" id="930146.SAMN05192533_107143"/>
<dbReference type="InterPro" id="IPR013325">
    <property type="entry name" value="RNA_pol_sigma_r2"/>
</dbReference>
<evidence type="ECO:0000256" key="1">
    <source>
        <dbReference type="ARBA" id="ARBA00010641"/>
    </source>
</evidence>
<sequence length="207" mass="24123">MHLYSTCSVEKEVSWLGACGPVNAERRISSSGTDEYIRDYLLRTAILLIKDEQGAEEAVQDTFISGYDKINQLTDHVKLKSWLTSILINRCRSHMRKPSWKRMVPRFDLIERYEADESTLDPEDHLIQLLESQELAEAIHQLDYKYREAITLFYFNDMKITEMALYLKANESTIKSRLLRGRSKLKEILLRGEDDETGERSNKKTAQ</sequence>
<evidence type="ECO:0000256" key="4">
    <source>
        <dbReference type="ARBA" id="ARBA00023163"/>
    </source>
</evidence>
<name>A0A1H8CLN2_9BACI</name>
<evidence type="ECO:0000313" key="7">
    <source>
        <dbReference type="EMBL" id="SEM95832.1"/>
    </source>
</evidence>
<dbReference type="SUPFAM" id="SSF88946">
    <property type="entry name" value="Sigma2 domain of RNA polymerase sigma factors"/>
    <property type="match status" value="1"/>
</dbReference>
<dbReference type="InterPro" id="IPR007627">
    <property type="entry name" value="RNA_pol_sigma70_r2"/>
</dbReference>
<evidence type="ECO:0000313" key="8">
    <source>
        <dbReference type="Proteomes" id="UP000198553"/>
    </source>
</evidence>
<dbReference type="Pfam" id="PF04542">
    <property type="entry name" value="Sigma70_r2"/>
    <property type="match status" value="1"/>
</dbReference>
<dbReference type="Gene3D" id="1.10.1740.10">
    <property type="match status" value="1"/>
</dbReference>
<dbReference type="GO" id="GO:0003677">
    <property type="term" value="F:DNA binding"/>
    <property type="evidence" value="ECO:0007669"/>
    <property type="project" value="InterPro"/>
</dbReference>
<dbReference type="InterPro" id="IPR013249">
    <property type="entry name" value="RNA_pol_sigma70_r4_t2"/>
</dbReference>
<dbReference type="Pfam" id="PF08281">
    <property type="entry name" value="Sigma70_r4_2"/>
    <property type="match status" value="1"/>
</dbReference>
<dbReference type="InterPro" id="IPR014284">
    <property type="entry name" value="RNA_pol_sigma-70_dom"/>
</dbReference>